<proteinExistence type="predicted"/>
<name>Q94HZ2_ORYSJ</name>
<gene>
    <name evidence="1" type="primary">OSJNBa0076F20.31</name>
</gene>
<evidence type="ECO:0000313" key="1">
    <source>
        <dbReference type="EMBL" id="AAK39581.1"/>
    </source>
</evidence>
<dbReference type="AlphaFoldDB" id="Q94HZ2"/>
<dbReference type="Proteomes" id="UP000000763">
    <property type="component" value="Chromosome 10"/>
</dbReference>
<reference evidence="2" key="1">
    <citation type="journal article" date="2005" name="Nature">
        <title>The map-based sequence of the rice genome.</title>
        <authorList>
            <consortium name="International rice genome sequencing project (IRGSP)"/>
            <person name="Matsumoto T."/>
            <person name="Wu J."/>
            <person name="Kanamori H."/>
            <person name="Katayose Y."/>
            <person name="Fujisawa M."/>
            <person name="Namiki N."/>
            <person name="Mizuno H."/>
            <person name="Yamamoto K."/>
            <person name="Antonio B.A."/>
            <person name="Baba T."/>
            <person name="Sakata K."/>
            <person name="Nagamura Y."/>
            <person name="Aoki H."/>
            <person name="Arikawa K."/>
            <person name="Arita K."/>
            <person name="Bito T."/>
            <person name="Chiden Y."/>
            <person name="Fujitsuka N."/>
            <person name="Fukunaka R."/>
            <person name="Hamada M."/>
            <person name="Harada C."/>
            <person name="Hayashi A."/>
            <person name="Hijishita S."/>
            <person name="Honda M."/>
            <person name="Hosokawa S."/>
            <person name="Ichikawa Y."/>
            <person name="Idonuma A."/>
            <person name="Iijima M."/>
            <person name="Ikeda M."/>
            <person name="Ikeno M."/>
            <person name="Ito K."/>
            <person name="Ito S."/>
            <person name="Ito T."/>
            <person name="Ito Y."/>
            <person name="Ito Y."/>
            <person name="Iwabuchi A."/>
            <person name="Kamiya K."/>
            <person name="Karasawa W."/>
            <person name="Kurita K."/>
            <person name="Katagiri S."/>
            <person name="Kikuta A."/>
            <person name="Kobayashi H."/>
            <person name="Kobayashi N."/>
            <person name="Machita K."/>
            <person name="Maehara T."/>
            <person name="Masukawa M."/>
            <person name="Mizubayashi T."/>
            <person name="Mukai Y."/>
            <person name="Nagasaki H."/>
            <person name="Nagata Y."/>
            <person name="Naito S."/>
            <person name="Nakashima M."/>
            <person name="Nakama Y."/>
            <person name="Nakamichi Y."/>
            <person name="Nakamura M."/>
            <person name="Meguro A."/>
            <person name="Negishi M."/>
            <person name="Ohta I."/>
            <person name="Ohta T."/>
            <person name="Okamoto M."/>
            <person name="Ono N."/>
            <person name="Saji S."/>
            <person name="Sakaguchi M."/>
            <person name="Sakai K."/>
            <person name="Shibata M."/>
            <person name="Shimokawa T."/>
            <person name="Song J."/>
            <person name="Takazaki Y."/>
            <person name="Terasawa K."/>
            <person name="Tsugane M."/>
            <person name="Tsuji K."/>
            <person name="Ueda S."/>
            <person name="Waki K."/>
            <person name="Yamagata H."/>
            <person name="Yamamoto M."/>
            <person name="Yamamoto S."/>
            <person name="Yamane H."/>
            <person name="Yoshiki S."/>
            <person name="Yoshihara R."/>
            <person name="Yukawa K."/>
            <person name="Zhong H."/>
            <person name="Yano M."/>
            <person name="Yuan Q."/>
            <person name="Ouyang S."/>
            <person name="Liu J."/>
            <person name="Jones K.M."/>
            <person name="Gansberger K."/>
            <person name="Moffat K."/>
            <person name="Hill J."/>
            <person name="Bera J."/>
            <person name="Fadrosh D."/>
            <person name="Jin S."/>
            <person name="Johri S."/>
            <person name="Kim M."/>
            <person name="Overton L."/>
            <person name="Reardon M."/>
            <person name="Tsitrin T."/>
            <person name="Vuong H."/>
            <person name="Weaver B."/>
            <person name="Ciecko A."/>
            <person name="Tallon L."/>
            <person name="Jackson J."/>
            <person name="Pai G."/>
            <person name="Aken S.V."/>
            <person name="Utterback T."/>
            <person name="Reidmuller S."/>
            <person name="Feldblyum T."/>
            <person name="Hsiao J."/>
            <person name="Zismann V."/>
            <person name="Iobst S."/>
            <person name="de Vazeille A.R."/>
            <person name="Buell C.R."/>
            <person name="Ying K."/>
            <person name="Li Y."/>
            <person name="Lu T."/>
            <person name="Huang Y."/>
            <person name="Zhao Q."/>
            <person name="Feng Q."/>
            <person name="Zhang L."/>
            <person name="Zhu J."/>
            <person name="Weng Q."/>
            <person name="Mu J."/>
            <person name="Lu Y."/>
            <person name="Fan D."/>
            <person name="Liu Y."/>
            <person name="Guan J."/>
            <person name="Zhang Y."/>
            <person name="Yu S."/>
            <person name="Liu X."/>
            <person name="Zhang Y."/>
            <person name="Hong G."/>
            <person name="Han B."/>
            <person name="Choisne N."/>
            <person name="Demange N."/>
            <person name="Orjeda G."/>
            <person name="Samain S."/>
            <person name="Cattolico L."/>
            <person name="Pelletier E."/>
            <person name="Couloux A."/>
            <person name="Segurens B."/>
            <person name="Wincker P."/>
            <person name="D'Hont A."/>
            <person name="Scarpelli C."/>
            <person name="Weissenbach J."/>
            <person name="Salanoubat M."/>
            <person name="Quetier F."/>
            <person name="Yu Y."/>
            <person name="Kim H.R."/>
            <person name="Rambo T."/>
            <person name="Currie J."/>
            <person name="Collura K."/>
            <person name="Luo M."/>
            <person name="Yang T."/>
            <person name="Ammiraju J.S.S."/>
            <person name="Engler F."/>
            <person name="Soderlund C."/>
            <person name="Wing R.A."/>
            <person name="Palmer L.E."/>
            <person name="de la Bastide M."/>
            <person name="Spiegel L."/>
            <person name="Nascimento L."/>
            <person name="Zutavern T."/>
            <person name="O'Shaughnessy A."/>
            <person name="Dike S."/>
            <person name="Dedhia N."/>
            <person name="Preston R."/>
            <person name="Balija V."/>
            <person name="McCombie W.R."/>
            <person name="Chow T."/>
            <person name="Chen H."/>
            <person name="Chung M."/>
            <person name="Chen C."/>
            <person name="Shaw J."/>
            <person name="Wu H."/>
            <person name="Hsiao K."/>
            <person name="Chao Y."/>
            <person name="Chu M."/>
            <person name="Cheng C."/>
            <person name="Hour A."/>
            <person name="Lee P."/>
            <person name="Lin S."/>
            <person name="Lin Y."/>
            <person name="Liou J."/>
            <person name="Liu S."/>
            <person name="Hsing Y."/>
            <person name="Raghuvanshi S."/>
            <person name="Mohanty A."/>
            <person name="Bharti A.K."/>
            <person name="Gaur A."/>
            <person name="Gupta V."/>
            <person name="Kumar D."/>
            <person name="Ravi V."/>
            <person name="Vij S."/>
            <person name="Kapur A."/>
            <person name="Khurana P."/>
            <person name="Khurana P."/>
            <person name="Khurana J.P."/>
            <person name="Tyagi A.K."/>
            <person name="Gaikwad K."/>
            <person name="Singh A."/>
            <person name="Dalal V."/>
            <person name="Srivastava S."/>
            <person name="Dixit A."/>
            <person name="Pal A.K."/>
            <person name="Ghazi I.A."/>
            <person name="Yadav M."/>
            <person name="Pandit A."/>
            <person name="Bhargava A."/>
            <person name="Sureshbabu K."/>
            <person name="Batra K."/>
            <person name="Sharma T.R."/>
            <person name="Mohapatra T."/>
            <person name="Singh N.K."/>
            <person name="Messing J."/>
            <person name="Nelson A.B."/>
            <person name="Fuks G."/>
            <person name="Kavchok S."/>
            <person name="Keizer G."/>
            <person name="Linton E."/>
            <person name="Llaca V."/>
            <person name="Song R."/>
            <person name="Tanyolac B."/>
            <person name="Young S."/>
            <person name="Ho-Il K."/>
            <person name="Hahn J.H."/>
            <person name="Sangsakoo G."/>
            <person name="Vanavichit A."/>
            <person name="de Mattos Luiz.A.T."/>
            <person name="Zimmer P.D."/>
            <person name="Malone G."/>
            <person name="Dellagostin O."/>
            <person name="de Oliveira A.C."/>
            <person name="Bevan M."/>
            <person name="Bancroft I."/>
            <person name="Minx P."/>
            <person name="Cordum H."/>
            <person name="Wilson R."/>
            <person name="Cheng Z."/>
            <person name="Jin W."/>
            <person name="Jiang J."/>
            <person name="Leong S.A."/>
            <person name="Iwama H."/>
            <person name="Gojobori T."/>
            <person name="Itoh T."/>
            <person name="Niimura Y."/>
            <person name="Fujii Y."/>
            <person name="Habara T."/>
            <person name="Sakai H."/>
            <person name="Sato Y."/>
            <person name="Wilson G."/>
            <person name="Kumar K."/>
            <person name="McCouch S."/>
            <person name="Juretic N."/>
            <person name="Hoen D."/>
            <person name="Wright S."/>
            <person name="Bruskiewich R."/>
            <person name="Bureau T."/>
            <person name="Miyao A."/>
            <person name="Hirochika H."/>
            <person name="Nishikawa T."/>
            <person name="Kadowaki K."/>
            <person name="Sugiura M."/>
            <person name="Burr B."/>
            <person name="Sasaki T."/>
        </authorList>
    </citation>
    <scope>NUCLEOTIDE SEQUENCE [LARGE SCALE GENOMIC DNA]</scope>
    <source>
        <strain evidence="2">cv. Nipponbare</strain>
    </source>
</reference>
<protein>
    <submittedName>
        <fullName evidence="1">Uncharacterized protein</fullName>
    </submittedName>
</protein>
<accession>Q94HZ2</accession>
<reference evidence="2" key="2">
    <citation type="journal article" date="2008" name="Nucleic Acids Res.">
        <title>The rice annotation project database (RAP-DB): 2008 update.</title>
        <authorList>
            <consortium name="The rice annotation project (RAP)"/>
        </authorList>
    </citation>
    <scope>GENOME REANNOTATION</scope>
    <source>
        <strain evidence="2">cv. Nipponbare</strain>
    </source>
</reference>
<organism evidence="1 2">
    <name type="scientific">Oryza sativa subsp. japonica</name>
    <name type="common">Rice</name>
    <dbReference type="NCBI Taxonomy" id="39947"/>
    <lineage>
        <taxon>Eukaryota</taxon>
        <taxon>Viridiplantae</taxon>
        <taxon>Streptophyta</taxon>
        <taxon>Embryophyta</taxon>
        <taxon>Tracheophyta</taxon>
        <taxon>Spermatophyta</taxon>
        <taxon>Magnoliopsida</taxon>
        <taxon>Liliopsida</taxon>
        <taxon>Poales</taxon>
        <taxon>Poaceae</taxon>
        <taxon>BOP clade</taxon>
        <taxon>Oryzoideae</taxon>
        <taxon>Oryzeae</taxon>
        <taxon>Oryzinae</taxon>
        <taxon>Oryza</taxon>
        <taxon>Oryza sativa</taxon>
    </lineage>
</organism>
<dbReference type="EMBL" id="AC025296">
    <property type="protein sequence ID" value="AAK39581.1"/>
    <property type="molecule type" value="Genomic_DNA"/>
</dbReference>
<evidence type="ECO:0000313" key="2">
    <source>
        <dbReference type="Proteomes" id="UP000000763"/>
    </source>
</evidence>
<sequence length="158" mass="17790">MRAAFACGCVAGDGAPRPIDRSNEPTRRVRVSPRTQHMKLVDRSSRRFVSRHASLDRQLAARGKGETKSRCNLPPDMHALHAYPVKTQRGSTASLFQVWTTWFITSTNLGARCARRRMKGVVWVCGWSEGKLQKPAGALRCGRRWTWYVMLLATVVHA</sequence>